<organism evidence="2">
    <name type="scientific">marine sediment metagenome</name>
    <dbReference type="NCBI Taxonomy" id="412755"/>
    <lineage>
        <taxon>unclassified sequences</taxon>
        <taxon>metagenomes</taxon>
        <taxon>ecological metagenomes</taxon>
    </lineage>
</organism>
<name>X1LED4_9ZZZZ</name>
<sequence>TKDNAQEKYLGFQLLNQKLSQLNQQLSLTEQQLMELKLMEENLTNLKKVKSGTKTFSSVGPGIFVESELKDNKEILMNIGASIVVKKSIVSAKTTISKKAEEVSEVMKQLEKEIGIVSTELNRLSKELIESER</sequence>
<dbReference type="CDD" id="cd23160">
    <property type="entry name" value="Prefoldin_alpha_GimC"/>
    <property type="match status" value="1"/>
</dbReference>
<dbReference type="AlphaFoldDB" id="X1LED4"/>
<reference evidence="2" key="1">
    <citation type="journal article" date="2014" name="Front. Microbiol.">
        <title>High frequency of phylogenetically diverse reductive dehalogenase-homologous genes in deep subseafloor sedimentary metagenomes.</title>
        <authorList>
            <person name="Kawai M."/>
            <person name="Futagami T."/>
            <person name="Toyoda A."/>
            <person name="Takaki Y."/>
            <person name="Nishi S."/>
            <person name="Hori S."/>
            <person name="Arai W."/>
            <person name="Tsubouchi T."/>
            <person name="Morono Y."/>
            <person name="Uchiyama I."/>
            <person name="Ito T."/>
            <person name="Fujiyama A."/>
            <person name="Inagaki F."/>
            <person name="Takami H."/>
        </authorList>
    </citation>
    <scope>NUCLEOTIDE SEQUENCE</scope>
    <source>
        <strain evidence="2">Expedition CK06-06</strain>
    </source>
</reference>
<dbReference type="SUPFAM" id="SSF46579">
    <property type="entry name" value="Prefoldin"/>
    <property type="match status" value="1"/>
</dbReference>
<feature type="coiled-coil region" evidence="1">
    <location>
        <begin position="12"/>
        <end position="39"/>
    </location>
</feature>
<dbReference type="EMBL" id="BARV01009800">
    <property type="protein sequence ID" value="GAI04216.1"/>
    <property type="molecule type" value="Genomic_DNA"/>
</dbReference>
<dbReference type="InterPro" id="IPR004127">
    <property type="entry name" value="Prefoldin_subunit_alpha"/>
</dbReference>
<evidence type="ECO:0000256" key="1">
    <source>
        <dbReference type="SAM" id="Coils"/>
    </source>
</evidence>
<dbReference type="Gene3D" id="1.10.287.370">
    <property type="match status" value="1"/>
</dbReference>
<accession>X1LED4</accession>
<proteinExistence type="predicted"/>
<feature type="coiled-coil region" evidence="1">
    <location>
        <begin position="93"/>
        <end position="127"/>
    </location>
</feature>
<dbReference type="NCBIfam" id="TIGR00293">
    <property type="entry name" value="prefoldin subunit alpha"/>
    <property type="match status" value="1"/>
</dbReference>
<feature type="non-terminal residue" evidence="2">
    <location>
        <position position="1"/>
    </location>
</feature>
<protein>
    <recommendedName>
        <fullName evidence="3">Prefoldin subunit alpha</fullName>
    </recommendedName>
</protein>
<evidence type="ECO:0000313" key="2">
    <source>
        <dbReference type="EMBL" id="GAI04216.1"/>
    </source>
</evidence>
<comment type="caution">
    <text evidence="2">The sequence shown here is derived from an EMBL/GenBank/DDBJ whole genome shotgun (WGS) entry which is preliminary data.</text>
</comment>
<evidence type="ECO:0008006" key="3">
    <source>
        <dbReference type="Google" id="ProtNLM"/>
    </source>
</evidence>
<dbReference type="InterPro" id="IPR009053">
    <property type="entry name" value="Prefoldin"/>
</dbReference>
<dbReference type="Pfam" id="PF02996">
    <property type="entry name" value="Prefoldin"/>
    <property type="match status" value="1"/>
</dbReference>
<gene>
    <name evidence="2" type="ORF">S06H3_19193</name>
</gene>
<keyword evidence="1" id="KW-0175">Coiled coil</keyword>